<dbReference type="InterPro" id="IPR000595">
    <property type="entry name" value="cNMP-bd_dom"/>
</dbReference>
<keyword evidence="1" id="KW-0547">Nucleotide-binding</keyword>
<feature type="domain" description="Guanylate cyclase" evidence="5">
    <location>
        <begin position="632"/>
        <end position="686"/>
    </location>
</feature>
<feature type="region of interest" description="Disordered" evidence="3">
    <location>
        <begin position="2195"/>
        <end position="2243"/>
    </location>
</feature>
<dbReference type="PROSITE" id="PS50042">
    <property type="entry name" value="CNMP_BINDING_3"/>
    <property type="match status" value="1"/>
</dbReference>
<feature type="domain" description="Guanylate cyclase" evidence="5">
    <location>
        <begin position="965"/>
        <end position="1044"/>
    </location>
</feature>
<dbReference type="Proteomes" id="UP001363151">
    <property type="component" value="Unassembled WGS sequence"/>
</dbReference>
<feature type="compositionally biased region" description="Low complexity" evidence="3">
    <location>
        <begin position="1185"/>
        <end position="1218"/>
    </location>
</feature>
<protein>
    <submittedName>
        <fullName evidence="6">cGMP-dependent protein kinase</fullName>
    </submittedName>
</protein>
<feature type="compositionally biased region" description="Basic residues" evidence="3">
    <location>
        <begin position="1307"/>
        <end position="1321"/>
    </location>
</feature>
<dbReference type="Pfam" id="PF00027">
    <property type="entry name" value="cNMP_binding"/>
    <property type="match status" value="1"/>
</dbReference>
<feature type="compositionally biased region" description="Basic and acidic residues" evidence="3">
    <location>
        <begin position="2199"/>
        <end position="2217"/>
    </location>
</feature>
<evidence type="ECO:0000256" key="2">
    <source>
        <dbReference type="ARBA" id="ARBA00022840"/>
    </source>
</evidence>
<feature type="region of interest" description="Disordered" evidence="3">
    <location>
        <begin position="819"/>
        <end position="843"/>
    </location>
</feature>
<feature type="compositionally biased region" description="Basic and acidic residues" evidence="3">
    <location>
        <begin position="2033"/>
        <end position="2048"/>
    </location>
</feature>
<feature type="region of interest" description="Disordered" evidence="3">
    <location>
        <begin position="1135"/>
        <end position="1158"/>
    </location>
</feature>
<keyword evidence="6" id="KW-0808">Transferase</keyword>
<reference evidence="6 7" key="1">
    <citation type="submission" date="2024-03" db="EMBL/GenBank/DDBJ databases">
        <title>Aureococcus anophagefferens CCMP1851 and Kratosvirus quantuckense: Draft genome of a second virus-susceptible host strain in the model system.</title>
        <authorList>
            <person name="Chase E."/>
            <person name="Truchon A.R."/>
            <person name="Schepens W."/>
            <person name="Wilhelm S.W."/>
        </authorList>
    </citation>
    <scope>NUCLEOTIDE SEQUENCE [LARGE SCALE GENOMIC DNA]</scope>
    <source>
        <strain evidence="6 7">CCMP1851</strain>
    </source>
</reference>
<evidence type="ECO:0000259" key="5">
    <source>
        <dbReference type="PROSITE" id="PS50125"/>
    </source>
</evidence>
<dbReference type="InterPro" id="IPR011990">
    <property type="entry name" value="TPR-like_helical_dom_sf"/>
</dbReference>
<feature type="region of interest" description="Disordered" evidence="3">
    <location>
        <begin position="1790"/>
        <end position="1825"/>
    </location>
</feature>
<accession>A0ABR1G9P5</accession>
<dbReference type="InterPro" id="IPR014710">
    <property type="entry name" value="RmlC-like_jellyroll"/>
</dbReference>
<dbReference type="InterPro" id="IPR001054">
    <property type="entry name" value="A/G_cyclase"/>
</dbReference>
<dbReference type="CDD" id="cd07302">
    <property type="entry name" value="CHD"/>
    <property type="match status" value="2"/>
</dbReference>
<name>A0ABR1G9P5_AURAN</name>
<feature type="domain" description="Cyclic nucleotide-binding" evidence="4">
    <location>
        <begin position="1580"/>
        <end position="1688"/>
    </location>
</feature>
<dbReference type="Gene3D" id="1.25.40.10">
    <property type="entry name" value="Tetratricopeptide repeat domain"/>
    <property type="match status" value="1"/>
</dbReference>
<dbReference type="Gene3D" id="3.30.70.1230">
    <property type="entry name" value="Nucleotide cyclase"/>
    <property type="match status" value="2"/>
</dbReference>
<dbReference type="Pfam" id="PF13191">
    <property type="entry name" value="AAA_16"/>
    <property type="match status" value="1"/>
</dbReference>
<proteinExistence type="predicted"/>
<feature type="compositionally biased region" description="Basic and acidic residues" evidence="3">
    <location>
        <begin position="448"/>
        <end position="461"/>
    </location>
</feature>
<evidence type="ECO:0000313" key="6">
    <source>
        <dbReference type="EMBL" id="KAK7249733.1"/>
    </source>
</evidence>
<comment type="caution">
    <text evidence="6">The sequence shown here is derived from an EMBL/GenBank/DDBJ whole genome shotgun (WGS) entry which is preliminary data.</text>
</comment>
<dbReference type="CDD" id="cd00038">
    <property type="entry name" value="CAP_ED"/>
    <property type="match status" value="1"/>
</dbReference>
<feature type="region of interest" description="Disordered" evidence="3">
    <location>
        <begin position="1302"/>
        <end position="1335"/>
    </location>
</feature>
<dbReference type="SUPFAM" id="SSF48452">
    <property type="entry name" value="TPR-like"/>
    <property type="match status" value="1"/>
</dbReference>
<feature type="region of interest" description="Disordered" evidence="3">
    <location>
        <begin position="410"/>
        <end position="486"/>
    </location>
</feature>
<evidence type="ECO:0000313" key="7">
    <source>
        <dbReference type="Proteomes" id="UP001363151"/>
    </source>
</evidence>
<feature type="region of interest" description="Disordered" evidence="3">
    <location>
        <begin position="1181"/>
        <end position="1228"/>
    </location>
</feature>
<dbReference type="InterPro" id="IPR018490">
    <property type="entry name" value="cNMP-bd_dom_sf"/>
</dbReference>
<dbReference type="SUPFAM" id="SSF52540">
    <property type="entry name" value="P-loop containing nucleoside triphosphate hydrolases"/>
    <property type="match status" value="1"/>
</dbReference>
<dbReference type="PROSITE" id="PS00889">
    <property type="entry name" value="CNMP_BINDING_2"/>
    <property type="match status" value="1"/>
</dbReference>
<dbReference type="Gene3D" id="2.60.120.10">
    <property type="entry name" value="Jelly Rolls"/>
    <property type="match status" value="1"/>
</dbReference>
<dbReference type="InterPro" id="IPR041664">
    <property type="entry name" value="AAA_16"/>
</dbReference>
<dbReference type="SUPFAM" id="SSF55073">
    <property type="entry name" value="Nucleotide cyclase"/>
    <property type="match status" value="2"/>
</dbReference>
<dbReference type="InterPro" id="IPR029787">
    <property type="entry name" value="Nucleotide_cyclase"/>
</dbReference>
<evidence type="ECO:0000259" key="4">
    <source>
        <dbReference type="PROSITE" id="PS50042"/>
    </source>
</evidence>
<dbReference type="EMBL" id="JBBJCI010000040">
    <property type="protein sequence ID" value="KAK7249733.1"/>
    <property type="molecule type" value="Genomic_DNA"/>
</dbReference>
<gene>
    <name evidence="6" type="ORF">SO694_00004559</name>
</gene>
<dbReference type="InterPro" id="IPR018488">
    <property type="entry name" value="cNMP-bd_CS"/>
</dbReference>
<dbReference type="PANTHER" id="PTHR16305:SF28">
    <property type="entry name" value="GUANYLATE CYCLASE DOMAIN-CONTAINING PROTEIN"/>
    <property type="match status" value="1"/>
</dbReference>
<organism evidence="6 7">
    <name type="scientific">Aureococcus anophagefferens</name>
    <name type="common">Harmful bloom alga</name>
    <dbReference type="NCBI Taxonomy" id="44056"/>
    <lineage>
        <taxon>Eukaryota</taxon>
        <taxon>Sar</taxon>
        <taxon>Stramenopiles</taxon>
        <taxon>Ochrophyta</taxon>
        <taxon>Pelagophyceae</taxon>
        <taxon>Pelagomonadales</taxon>
        <taxon>Pelagomonadaceae</taxon>
        <taxon>Aureococcus</taxon>
    </lineage>
</organism>
<dbReference type="SMART" id="SM00100">
    <property type="entry name" value="cNMP"/>
    <property type="match status" value="1"/>
</dbReference>
<feature type="compositionally biased region" description="Basic residues" evidence="3">
    <location>
        <begin position="437"/>
        <end position="447"/>
    </location>
</feature>
<dbReference type="PANTHER" id="PTHR16305">
    <property type="entry name" value="TESTICULAR SOLUBLE ADENYLYL CYCLASE"/>
    <property type="match status" value="1"/>
</dbReference>
<dbReference type="PROSITE" id="PS50125">
    <property type="entry name" value="GUANYLATE_CYCLASE_2"/>
    <property type="match status" value="2"/>
</dbReference>
<keyword evidence="2" id="KW-0067">ATP-binding</keyword>
<dbReference type="GO" id="GO:0016301">
    <property type="term" value="F:kinase activity"/>
    <property type="evidence" value="ECO:0007669"/>
    <property type="project" value="UniProtKB-KW"/>
</dbReference>
<dbReference type="InterPro" id="IPR027417">
    <property type="entry name" value="P-loop_NTPase"/>
</dbReference>
<dbReference type="Pfam" id="PF11397">
    <property type="entry name" value="GlcNAc"/>
    <property type="match status" value="1"/>
</dbReference>
<feature type="region of interest" description="Disordered" evidence="3">
    <location>
        <begin position="2033"/>
        <end position="2054"/>
    </location>
</feature>
<evidence type="ECO:0000256" key="3">
    <source>
        <dbReference type="SAM" id="MobiDB-lite"/>
    </source>
</evidence>
<feature type="region of interest" description="Disordered" evidence="3">
    <location>
        <begin position="2407"/>
        <end position="2430"/>
    </location>
</feature>
<dbReference type="SUPFAM" id="SSF51206">
    <property type="entry name" value="cAMP-binding domain-like"/>
    <property type="match status" value="1"/>
</dbReference>
<dbReference type="PROSITE" id="PS00888">
    <property type="entry name" value="CNMP_BINDING_1"/>
    <property type="match status" value="1"/>
</dbReference>
<keyword evidence="7" id="KW-1185">Reference proteome</keyword>
<evidence type="ECO:0000256" key="1">
    <source>
        <dbReference type="ARBA" id="ARBA00022741"/>
    </source>
</evidence>
<sequence length="2430" mass="263604">MSDPCAFGDRHCTLPPPQKLPCVWVGPKDGKWVKVVDAEDVDPSAPVPCPPAGAPGDHDASIVFVAIAAFRDSLCATTLEGLFGRAKYPDRVRVAVVQQNKPEDDDCYEAYCAKARASRGLGDDAPCPYGDHVSVKRFSSDEAKGPTWARAQDADMLPDDAEFCLRTDSHMAFANDWDTKQIAQWYGARNEYAVLSTYVADANQINEDGSEKNINNVWEVPHLCSILWQDGHVRNMQAKAARLLEKPKLTTLWAAGLSFSRCHAERAVPYDPHTPYIFWGEEFSRTARFFTNGYDIYTPPRTIVAHDYKHTQGDPSHFKWNGKGGPRLNQNKTIVAQRDAANRRIWTLLGMPGGDPDPAARRRLGAYGLGDKRSLDDLVAFTGINLYNRTIGPNRCGNIDWVPWRCGAAAPPKPPARPQREPPGRRPASPPGGGPSRRSRPRRRRARAAREAARATDRPEGPGRTAWGVVGELGGTSSSGSRRRGAVSFEQMAAQRAIKSVMHHKHPRGADAARRTPAEAPIPPTTVLLGLLGLWTAVKALNVIFRGKSKRQALGLPVAKVVAGTYFLTAPALGDDGDDEAPEAKRFAKFSPAGVHAELTDLGGSESSFRAMSRKFMQKTFTEPSARSTRGALLFVDISGFTRLSTSLGIEALKRHINAIYTRAVDIIVKHGGDVLKFAGDAMLITWLAASDGDVALNGVVAAAANCALALQGPGSVHHVKEDGVDVHLSMHCALGAGKLTAYRLGDRDRWEFIVAGEPLEQIRVAEPCASAGQTSLSPEVWRRLARNGFSGAPSDLEPSVFLLHGRLRQSMTSLMFRGKSSSDVGAAPKRSGERSNSYRSPRGDAIAREIPDLIQLQHKARTSFRLRLRAHAEVLKCFTVPAVQEIYESLGSAGELQRERKDSSSRRAPEDHLAEQRQVTTVFINVVGLGDALMDGELDKVQDCFMTVQLCVRDRGGMLRQFIVDDKGVVAIAFFGVRGSSFEDNEYRAVRFTLAVVRALKRLDVDAYCGITVGKGFCGLVGAPNRCEYAVMGPTVNLAARLMAAASKKQSEPIFVDERVSRAARQSQSTRHVFTAMEPIKAKGFAEPVKVFALAESERDRGRVTASAAHEAQVPFTGREKLLASIDGIVEAAAREDESASPQPDSPGSPRSPLSPKRLLETMGQSTRKLVATTSSASAGALFPGRASSPSGSSRSLKASATPSPRTSPSLRLRSLSGPPKSDDPESVVRLVCVDGESGLGKSRLLREIAEKHGGAWDVVEASADAVTLQRPFAIWINVIRSLVYARHGGRSPRAADVVRALGRGGRGRATRGRREPRRRHSEDANPKPSLSRALSTKLRKASGALAGAGDDDTHSLSRFIRERMTKAQVAAYGDRLAFLDGDGMDSPEWTALNKSFKLEILAAAIAALVAAPSRRAATRRTLLLIDNGHWLDFPSWELLEELVTKKQSHVGPAQVVVVLTKRGGVKLSAPNVWDNLMATYTTTTLSLDPLGAAASCKLLCAALDIPGHSVTPGTVDNVLRKCAGIPVLILALVESIEKHVKQAEAGIEDTVLEGETLSSEMSEETLAVVKSALQKVPCFINLDDEAKFKHVASRMVRIDCAPGKTLITKGEKGSTIYVLESGAMECVVDGVKVSEVSAGDVIGERAMLTNSARTATVSAATDTVLWSLERRDARFLVKEADYVWRRVLALESLSIPTRGDSSFMMPSSMAGIITNRLDTLSLNATTVVKLASAFGPVFHEEALRTCFPGPKRSKSADAIAELVAAALIQPQDPPLGNETLLKPSLPNQRRSWAVDSASPKASDAPGEDEKERDECDSENGAASSSGLYRFKNQQIAEVIYSVVLDEQKREYHRRIAEFFEDCLALVEGTRTTHTRPETKPALLSVITALHLGRSDLHLLLADHYTRSKSNEDKAMAYSLVAAKGATTLGLYREAEQLYRRVASQKVARKTALSPKEIKITESARLQSYIELAELYARFEMEPRPREDAEASPLGESSIALLSHALAILGVDHEALGEDGFASLLASNDREEHLSQSEKQGSKRERNSQLQRLLSRPFSTREKKLLARALSQLGWCHVRAGTALDHQFALQLTESCFAHSIRLSKVAGDKLAAADALNGFGTFYQLCASQVGELHATLGDTIRPSPAPAGRRLARSASQGEIPPAVVAAAAKADEPPSTPGAPASSLFKRLTHSAPKKGADHDDEPPPRAPGDGKKSANRYKRTNTDATPENLKPPTPPGEHRSLLRFSRLLLLSRPDLWSIAEDKLMESYDIRESSCVEGKPSLDVAQVCVTLGSLQMDMSKIDAARAYYALALHMYESELGPLHPRTAHALAGLARIARNQGTKLITDPTPTTRRAGALILDEAIDYQARAVKARSALGQRHGTYQASVAELRAMELQRDALHLTEPAPRSADSPYQPGRAQRRKSL</sequence>
<dbReference type="InterPro" id="IPR021067">
    <property type="entry name" value="Glycosyltransferase"/>
</dbReference>
<keyword evidence="6" id="KW-0418">Kinase</keyword>